<dbReference type="RefSeq" id="WP_148556436.1">
    <property type="nucleotide sequence ID" value="NZ_CP081135.1"/>
</dbReference>
<evidence type="ECO:0000313" key="2">
    <source>
        <dbReference type="EMBL" id="UEL47078.1"/>
    </source>
</evidence>
<evidence type="ECO:0000259" key="1">
    <source>
        <dbReference type="PROSITE" id="PS51186"/>
    </source>
</evidence>
<dbReference type="Gene3D" id="3.40.630.30">
    <property type="match status" value="1"/>
</dbReference>
<dbReference type="PANTHER" id="PTHR43415:SF3">
    <property type="entry name" value="GNAT-FAMILY ACETYLTRANSFERASE"/>
    <property type="match status" value="1"/>
</dbReference>
<dbReference type="PANTHER" id="PTHR43415">
    <property type="entry name" value="SPERMIDINE N(1)-ACETYLTRANSFERASE"/>
    <property type="match status" value="1"/>
</dbReference>
<reference evidence="2 3" key="1">
    <citation type="journal article" date="2023" name="Int. J. Syst. Evol. Microbiol.">
        <title>Terrisporobacter hibernicus sp. nov., isolated from bovine faeces in Northern Ireland.</title>
        <authorList>
            <person name="Mitchell M."/>
            <person name="Nguyen S.V."/>
            <person name="Connor M."/>
            <person name="Fairley D.J."/>
            <person name="Donoghue O."/>
            <person name="Marshall H."/>
            <person name="Koolman L."/>
            <person name="McMullan G."/>
            <person name="Schaffer K.E."/>
            <person name="McGrath J.W."/>
            <person name="Fanning S."/>
        </authorList>
    </citation>
    <scope>NUCLEOTIDE SEQUENCE [LARGE SCALE GENOMIC DNA]</scope>
    <source>
        <strain evidence="2 3">MCA3</strain>
    </source>
</reference>
<evidence type="ECO:0000313" key="3">
    <source>
        <dbReference type="Proteomes" id="UP001198983"/>
    </source>
</evidence>
<dbReference type="CDD" id="cd04301">
    <property type="entry name" value="NAT_SF"/>
    <property type="match status" value="1"/>
</dbReference>
<keyword evidence="3" id="KW-1185">Reference proteome</keyword>
<dbReference type="GO" id="GO:0016747">
    <property type="term" value="F:acyltransferase activity, transferring groups other than amino-acyl groups"/>
    <property type="evidence" value="ECO:0007669"/>
    <property type="project" value="InterPro"/>
</dbReference>
<accession>A0AAX2ZCI2</accession>
<dbReference type="Proteomes" id="UP001198983">
    <property type="component" value="Chromosome"/>
</dbReference>
<dbReference type="SUPFAM" id="SSF55729">
    <property type="entry name" value="Acyl-CoA N-acyltransferases (Nat)"/>
    <property type="match status" value="1"/>
</dbReference>
<organism evidence="2 3">
    <name type="scientific">Terrisporobacter hibernicus</name>
    <dbReference type="NCBI Taxonomy" id="2813371"/>
    <lineage>
        <taxon>Bacteria</taxon>
        <taxon>Bacillati</taxon>
        <taxon>Bacillota</taxon>
        <taxon>Clostridia</taxon>
        <taxon>Peptostreptococcales</taxon>
        <taxon>Peptostreptococcaceae</taxon>
        <taxon>Terrisporobacter</taxon>
    </lineage>
</organism>
<gene>
    <name evidence="2" type="ORF">JW646_15785</name>
</gene>
<dbReference type="InterPro" id="IPR000182">
    <property type="entry name" value="GNAT_dom"/>
</dbReference>
<protein>
    <submittedName>
        <fullName evidence="2">GNAT family N-acetyltransferase</fullName>
    </submittedName>
</protein>
<dbReference type="KEGG" id="tem:JW646_15785"/>
<dbReference type="PROSITE" id="PS51186">
    <property type="entry name" value="GNAT"/>
    <property type="match status" value="1"/>
</dbReference>
<proteinExistence type="predicted"/>
<dbReference type="EMBL" id="CP081135">
    <property type="protein sequence ID" value="UEL47078.1"/>
    <property type="molecule type" value="Genomic_DNA"/>
</dbReference>
<dbReference type="InterPro" id="IPR016181">
    <property type="entry name" value="Acyl_CoA_acyltransferase"/>
</dbReference>
<dbReference type="AlphaFoldDB" id="A0AAX2ZCI2"/>
<sequence length="166" mass="19101">MRKVKFIKPQEQYIPSYWETFDTVAKERKYLAMNEAFPFESTVEFIKDAIIKGFPHLFIIDLENDKCVGWCDVSPKTETIGYLGMGILPEYRGRGIGSNALKQIIDLSKSYGYKKIELDVLKSNSRAIHVYKSLGFAETNTVTGGFVWQDNLVKEDVLQMELHLTY</sequence>
<feature type="domain" description="N-acetyltransferase" evidence="1">
    <location>
        <begin position="4"/>
        <end position="165"/>
    </location>
</feature>
<dbReference type="Pfam" id="PF00583">
    <property type="entry name" value="Acetyltransf_1"/>
    <property type="match status" value="1"/>
</dbReference>
<name>A0AAX2ZCI2_9FIRM</name>